<dbReference type="AlphaFoldDB" id="A0A066X9S1"/>
<feature type="compositionally biased region" description="Acidic residues" evidence="2">
    <location>
        <begin position="89"/>
        <end position="103"/>
    </location>
</feature>
<feature type="compositionally biased region" description="Acidic residues" evidence="2">
    <location>
        <begin position="140"/>
        <end position="150"/>
    </location>
</feature>
<evidence type="ECO:0000313" key="4">
    <source>
        <dbReference type="EMBL" id="KDN65923.1"/>
    </source>
</evidence>
<evidence type="ECO:0000256" key="2">
    <source>
        <dbReference type="SAM" id="MobiDB-lite"/>
    </source>
</evidence>
<evidence type="ECO:0000259" key="3">
    <source>
        <dbReference type="Pfam" id="PF24864"/>
    </source>
</evidence>
<feature type="region of interest" description="Disordered" evidence="2">
    <location>
        <begin position="953"/>
        <end position="975"/>
    </location>
</feature>
<feature type="region of interest" description="Disordered" evidence="2">
    <location>
        <begin position="844"/>
        <end position="870"/>
    </location>
</feature>
<reference evidence="5" key="1">
    <citation type="journal article" date="2014" name="Genome Announc.">
        <title>Draft genome sequence of Colletotrichum sublineola, a destructive pathogen of cultivated sorghum.</title>
        <authorList>
            <person name="Baroncelli R."/>
            <person name="Sanz-Martin J.M."/>
            <person name="Rech G.E."/>
            <person name="Sukno S.A."/>
            <person name="Thon M.R."/>
        </authorList>
    </citation>
    <scope>NUCLEOTIDE SEQUENCE [LARGE SCALE GENOMIC DNA]</scope>
    <source>
        <strain evidence="5">TX430BB</strain>
    </source>
</reference>
<gene>
    <name evidence="4" type="ORF">CSUB01_02615</name>
</gene>
<feature type="region of interest" description="Disordered" evidence="2">
    <location>
        <begin position="266"/>
        <end position="305"/>
    </location>
</feature>
<dbReference type="InterPro" id="IPR056632">
    <property type="entry name" value="DUF7730"/>
</dbReference>
<keyword evidence="1" id="KW-0175">Coiled coil</keyword>
<feature type="compositionally biased region" description="Low complexity" evidence="2">
    <location>
        <begin position="22"/>
        <end position="38"/>
    </location>
</feature>
<feature type="domain" description="DUF7730" evidence="3">
    <location>
        <begin position="399"/>
        <end position="503"/>
    </location>
</feature>
<feature type="compositionally biased region" description="Polar residues" evidence="2">
    <location>
        <begin position="915"/>
        <end position="937"/>
    </location>
</feature>
<dbReference type="eggNOG" id="ENOG502RNRN">
    <property type="taxonomic scope" value="Eukaryota"/>
</dbReference>
<dbReference type="OrthoDB" id="3439669at2759"/>
<dbReference type="STRING" id="1173701.A0A066X9S1"/>
<evidence type="ECO:0000256" key="1">
    <source>
        <dbReference type="SAM" id="Coils"/>
    </source>
</evidence>
<feature type="coiled-coil region" evidence="1">
    <location>
        <begin position="191"/>
        <end position="218"/>
    </location>
</feature>
<feature type="region of interest" description="Disordered" evidence="2">
    <location>
        <begin position="702"/>
        <end position="828"/>
    </location>
</feature>
<feature type="compositionally biased region" description="Polar residues" evidence="2">
    <location>
        <begin position="782"/>
        <end position="796"/>
    </location>
</feature>
<name>A0A066X9S1_COLSU</name>
<dbReference type="HOGENOM" id="CLU_012102_0_0_1"/>
<feature type="compositionally biased region" description="Polar residues" evidence="2">
    <location>
        <begin position="39"/>
        <end position="49"/>
    </location>
</feature>
<protein>
    <recommendedName>
        <fullName evidence="3">DUF7730 domain-containing protein</fullName>
    </recommendedName>
</protein>
<feature type="region of interest" description="Disordered" evidence="2">
    <location>
        <begin position="1"/>
        <end position="155"/>
    </location>
</feature>
<feature type="compositionally biased region" description="Acidic residues" evidence="2">
    <location>
        <begin position="121"/>
        <end position="132"/>
    </location>
</feature>
<proteinExistence type="predicted"/>
<feature type="compositionally biased region" description="Acidic residues" evidence="2">
    <location>
        <begin position="763"/>
        <end position="773"/>
    </location>
</feature>
<organism evidence="4 5">
    <name type="scientific">Colletotrichum sublineola</name>
    <name type="common">Sorghum anthracnose fungus</name>
    <dbReference type="NCBI Taxonomy" id="1173701"/>
    <lineage>
        <taxon>Eukaryota</taxon>
        <taxon>Fungi</taxon>
        <taxon>Dikarya</taxon>
        <taxon>Ascomycota</taxon>
        <taxon>Pezizomycotina</taxon>
        <taxon>Sordariomycetes</taxon>
        <taxon>Hypocreomycetidae</taxon>
        <taxon>Glomerellales</taxon>
        <taxon>Glomerellaceae</taxon>
        <taxon>Colletotrichum</taxon>
        <taxon>Colletotrichum graminicola species complex</taxon>
    </lineage>
</organism>
<dbReference type="OMA" id="TAGQPNF"/>
<evidence type="ECO:0000313" key="5">
    <source>
        <dbReference type="Proteomes" id="UP000027238"/>
    </source>
</evidence>
<keyword evidence="5" id="KW-1185">Reference proteome</keyword>
<dbReference type="Pfam" id="PF24864">
    <property type="entry name" value="DUF7730"/>
    <property type="match status" value="1"/>
</dbReference>
<comment type="caution">
    <text evidence="4">The sequence shown here is derived from an EMBL/GenBank/DDBJ whole genome shotgun (WGS) entry which is preliminary data.</text>
</comment>
<feature type="compositionally biased region" description="Basic and acidic residues" evidence="2">
    <location>
        <begin position="76"/>
        <end position="88"/>
    </location>
</feature>
<feature type="region of interest" description="Disordered" evidence="2">
    <location>
        <begin position="909"/>
        <end position="937"/>
    </location>
</feature>
<accession>A0A066X9S1</accession>
<sequence length="975" mass="109019">MATNGIPQSLKPATAGLHTPPSENSFSNSNKSTSQSYSLQKNTITTDQQAAAPASLPSGPPGFGTELYANRLIVSDSHEGEETRRDYNSDEDEVNSDDGDAVSEDGLGPRSGVRTGSDEPSNNDEDNAEVEDNAEKENEGSEPYDDDDGFDLSQSPTINLDRIGCSSQCRRDFLQGVDFYRRQVEVLGERLRTLSITNDELRAKVNDTTRQIDVLKNSATKKRTETTWHKELHLFITDPDHSDALSYSDIYKLCCKEENMSSRLENVHPNLRLRQPKPSELQAGALDGSDSEPGGENQRPAVAERDGPEALFVQDDEQTEFVQPQETSILSNLPFELFPANIQANIFKWVFIQEDKLIHCISRLDPYIPPEEPTGTDANRSGLPHRFHLSGKSCSVTYAIKPNEHLALFSVCKRWHYLGVHAFYGLNTFAFSSMGEFGRFCTGIGAARRERIQHVELLWMGNQYLTHKPVKEGNKLKWTSKRTWDVSWLCQMPRLKSLVIHVNESGMDGIRRGHEPAKYIDWMSSVTAGQPNFRQTRSLRTLQGLDFIYQLRGMELIQFYDYEMARKNGRRHPIRDWSFYMDVENVTAMPKTADRAQMAEFENLTPVLRDFVLPEEYLKAIRDLYRNSDAFDAMHISPAIDQEDEDEDGNAEKLDIVHPVERRNTTESRAANGVDQAEGEVGDVEMLDSLGPAEGHSAAAFWASTDVKQDEDKDSDAEMQDIARPAERRNAKEPPAVTDSYGGRRTAATRKLPAASEVRYDNTEDGSGSEDGDSTPKASVLNARSGSTFSSTSTIEENGIGSSYGDEVSVAGSSQENPIDLDHFEPEKTSRLTQLQHEWHVKREPSAAVSIGQVSSRESERSFDSGSGLFVANSSTMSRARAKRESTEMTETLRKRGFDALDIRNAIDLTETKGDPSSTSTRYLNSSQIGSTHQTPGLTQVAFNPKAQLSMHTPFHTHHDSEDEEMPFVKRPRRQ</sequence>
<dbReference type="EMBL" id="JMSE01000973">
    <property type="protein sequence ID" value="KDN65923.1"/>
    <property type="molecule type" value="Genomic_DNA"/>
</dbReference>
<dbReference type="Proteomes" id="UP000027238">
    <property type="component" value="Unassembled WGS sequence"/>
</dbReference>